<accession>A0A3N5BAD9</accession>
<evidence type="ECO:0000256" key="1">
    <source>
        <dbReference type="SAM" id="MobiDB-lite"/>
    </source>
</evidence>
<evidence type="ECO:0000313" key="3">
    <source>
        <dbReference type="Proteomes" id="UP000276443"/>
    </source>
</evidence>
<comment type="caution">
    <text evidence="2">The sequence shown here is derived from an EMBL/GenBank/DDBJ whole genome shotgun (WGS) entry which is preliminary data.</text>
</comment>
<sequence length="232" mass="26329">MNKNLIIIVIALITILYGCQQDDVTTAEADTENTETVDENSSEETGEESSDKADEEKINPNNIDRNGGIQRLFEKVDQYDLEQDYYQETITFELSKYEMAVLTAGQTEPKILTTVGDTDVVLMGVEKDSGYLTGEGELVVEVALFHTFKEEGGTLLTNYTIAEEEGSLYPAVINVMNDDGNEPTYIFKAKAEDYVNIPEEFLRWHLSYDEVRQSERWRFEISKLKVLGYEGK</sequence>
<dbReference type="AlphaFoldDB" id="A0A3N5BAD9"/>
<protein>
    <submittedName>
        <fullName evidence="2">Uncharacterized protein</fullName>
    </submittedName>
</protein>
<proteinExistence type="predicted"/>
<dbReference type="EMBL" id="RKRF01000008">
    <property type="protein sequence ID" value="RPF53919.1"/>
    <property type="molecule type" value="Genomic_DNA"/>
</dbReference>
<feature type="region of interest" description="Disordered" evidence="1">
    <location>
        <begin position="27"/>
        <end position="65"/>
    </location>
</feature>
<feature type="compositionally biased region" description="Basic and acidic residues" evidence="1">
    <location>
        <begin position="49"/>
        <end position="58"/>
    </location>
</feature>
<dbReference type="Proteomes" id="UP000276443">
    <property type="component" value="Unassembled WGS sequence"/>
</dbReference>
<dbReference type="RefSeq" id="WP_124220495.1">
    <property type="nucleotide sequence ID" value="NZ_RKRF01000008.1"/>
</dbReference>
<keyword evidence="3" id="KW-1185">Reference proteome</keyword>
<reference evidence="2 3" key="1">
    <citation type="submission" date="2018-11" db="EMBL/GenBank/DDBJ databases">
        <title>Genomic Encyclopedia of Type Strains, Phase IV (KMG-IV): sequencing the most valuable type-strain genomes for metagenomic binning, comparative biology and taxonomic classification.</title>
        <authorList>
            <person name="Goeker M."/>
        </authorList>
    </citation>
    <scope>NUCLEOTIDE SEQUENCE [LARGE SCALE GENOMIC DNA]</scope>
    <source>
        <strain evidence="2 3">DSM 18090</strain>
    </source>
</reference>
<feature type="compositionally biased region" description="Acidic residues" evidence="1">
    <location>
        <begin position="29"/>
        <end position="48"/>
    </location>
</feature>
<name>A0A3N5BAD9_9BACI</name>
<organism evidence="2 3">
    <name type="scientific">Aquisalibacillus elongatus</name>
    <dbReference type="NCBI Taxonomy" id="485577"/>
    <lineage>
        <taxon>Bacteria</taxon>
        <taxon>Bacillati</taxon>
        <taxon>Bacillota</taxon>
        <taxon>Bacilli</taxon>
        <taxon>Bacillales</taxon>
        <taxon>Bacillaceae</taxon>
        <taxon>Aquisalibacillus</taxon>
    </lineage>
</organism>
<dbReference type="PROSITE" id="PS51257">
    <property type="entry name" value="PROKAR_LIPOPROTEIN"/>
    <property type="match status" value="1"/>
</dbReference>
<evidence type="ECO:0000313" key="2">
    <source>
        <dbReference type="EMBL" id="RPF53919.1"/>
    </source>
</evidence>
<gene>
    <name evidence="2" type="ORF">EDC24_1104</name>
</gene>